<keyword evidence="4" id="KW-0255">Endonuclease</keyword>
<dbReference type="CDD" id="cd10456">
    <property type="entry name" value="GIY-YIG_UPF0213"/>
    <property type="match status" value="1"/>
</dbReference>
<keyword evidence="4" id="KW-0540">Nuclease</keyword>
<name>A0A1I4QES8_9GAMM</name>
<protein>
    <submittedName>
        <fullName evidence="4">Putative endonuclease</fullName>
    </submittedName>
</protein>
<dbReference type="EMBL" id="FOUE01000003">
    <property type="protein sequence ID" value="SFM38527.1"/>
    <property type="molecule type" value="Genomic_DNA"/>
</dbReference>
<evidence type="ECO:0000256" key="2">
    <source>
        <dbReference type="SAM" id="MobiDB-lite"/>
    </source>
</evidence>
<dbReference type="AlphaFoldDB" id="A0A1I4QES8"/>
<dbReference type="PANTHER" id="PTHR34477">
    <property type="entry name" value="UPF0213 PROTEIN YHBQ"/>
    <property type="match status" value="1"/>
</dbReference>
<dbReference type="STRING" id="488535.SAMN04487963_2351"/>
<dbReference type="Pfam" id="PF01541">
    <property type="entry name" value="GIY-YIG"/>
    <property type="match status" value="1"/>
</dbReference>
<feature type="region of interest" description="Disordered" evidence="2">
    <location>
        <begin position="82"/>
        <end position="101"/>
    </location>
</feature>
<keyword evidence="5" id="KW-1185">Reference proteome</keyword>
<keyword evidence="4" id="KW-0378">Hydrolase</keyword>
<sequence length="101" mass="11151">MKAWSLYLVRTAKGALYTGITTDVERRFGEHQAGRGARALRGKGPLDLAFAVEVGERRLAAQLEWKVKQWPKAQKEALVRGEFPLPDVDPAGETTPDDVSC</sequence>
<proteinExistence type="inferred from homology"/>
<feature type="domain" description="GIY-YIG" evidence="3">
    <location>
        <begin position="2"/>
        <end position="77"/>
    </location>
</feature>
<comment type="similarity">
    <text evidence="1">Belongs to the UPF0213 family.</text>
</comment>
<organism evidence="4 5">
    <name type="scientific">Marinobacter zhejiangensis</name>
    <dbReference type="NCBI Taxonomy" id="488535"/>
    <lineage>
        <taxon>Bacteria</taxon>
        <taxon>Pseudomonadati</taxon>
        <taxon>Pseudomonadota</taxon>
        <taxon>Gammaproteobacteria</taxon>
        <taxon>Pseudomonadales</taxon>
        <taxon>Marinobacteraceae</taxon>
        <taxon>Marinobacter</taxon>
    </lineage>
</organism>
<reference evidence="5" key="1">
    <citation type="submission" date="2016-10" db="EMBL/GenBank/DDBJ databases">
        <authorList>
            <person name="Varghese N."/>
            <person name="Submissions S."/>
        </authorList>
    </citation>
    <scope>NUCLEOTIDE SEQUENCE [LARGE SCALE GENOMIC DNA]</scope>
    <source>
        <strain evidence="5">CGMCC 1.7061</strain>
    </source>
</reference>
<accession>A0A1I4QES8</accession>
<evidence type="ECO:0000313" key="4">
    <source>
        <dbReference type="EMBL" id="SFM38527.1"/>
    </source>
</evidence>
<evidence type="ECO:0000256" key="1">
    <source>
        <dbReference type="ARBA" id="ARBA00007435"/>
    </source>
</evidence>
<dbReference type="PANTHER" id="PTHR34477:SF1">
    <property type="entry name" value="UPF0213 PROTEIN YHBQ"/>
    <property type="match status" value="1"/>
</dbReference>
<dbReference type="InterPro" id="IPR050190">
    <property type="entry name" value="UPF0213_domain"/>
</dbReference>
<dbReference type="OrthoDB" id="9797095at2"/>
<evidence type="ECO:0000313" key="5">
    <source>
        <dbReference type="Proteomes" id="UP000198519"/>
    </source>
</evidence>
<dbReference type="InterPro" id="IPR000305">
    <property type="entry name" value="GIY-YIG_endonuc"/>
</dbReference>
<dbReference type="PROSITE" id="PS50164">
    <property type="entry name" value="GIY_YIG"/>
    <property type="match status" value="1"/>
</dbReference>
<dbReference type="SUPFAM" id="SSF82771">
    <property type="entry name" value="GIY-YIG endonuclease"/>
    <property type="match status" value="1"/>
</dbReference>
<dbReference type="InterPro" id="IPR035901">
    <property type="entry name" value="GIY-YIG_endonuc_sf"/>
</dbReference>
<dbReference type="Proteomes" id="UP000198519">
    <property type="component" value="Unassembled WGS sequence"/>
</dbReference>
<gene>
    <name evidence="4" type="ORF">SAMN04487963_2351</name>
</gene>
<dbReference type="Gene3D" id="3.40.1440.10">
    <property type="entry name" value="GIY-YIG endonuclease"/>
    <property type="match status" value="1"/>
</dbReference>
<evidence type="ECO:0000259" key="3">
    <source>
        <dbReference type="PROSITE" id="PS50164"/>
    </source>
</evidence>
<dbReference type="GO" id="GO:0004519">
    <property type="term" value="F:endonuclease activity"/>
    <property type="evidence" value="ECO:0007669"/>
    <property type="project" value="UniProtKB-KW"/>
</dbReference>